<protein>
    <submittedName>
        <fullName evidence="2">Uncharacterized protein</fullName>
    </submittedName>
</protein>
<dbReference type="AlphaFoldDB" id="A0A176WBT1"/>
<organism evidence="2 3">
    <name type="scientific">Marchantia polymorpha subsp. ruderalis</name>
    <dbReference type="NCBI Taxonomy" id="1480154"/>
    <lineage>
        <taxon>Eukaryota</taxon>
        <taxon>Viridiplantae</taxon>
        <taxon>Streptophyta</taxon>
        <taxon>Embryophyta</taxon>
        <taxon>Marchantiophyta</taxon>
        <taxon>Marchantiopsida</taxon>
        <taxon>Marchantiidae</taxon>
        <taxon>Marchantiales</taxon>
        <taxon>Marchantiaceae</taxon>
        <taxon>Marchantia</taxon>
    </lineage>
</organism>
<dbReference type="EMBL" id="LVLJ01001283">
    <property type="protein sequence ID" value="OAE30640.1"/>
    <property type="molecule type" value="Genomic_DNA"/>
</dbReference>
<feature type="compositionally biased region" description="Polar residues" evidence="1">
    <location>
        <begin position="38"/>
        <end position="50"/>
    </location>
</feature>
<evidence type="ECO:0000313" key="3">
    <source>
        <dbReference type="Proteomes" id="UP000077202"/>
    </source>
</evidence>
<proteinExistence type="predicted"/>
<keyword evidence="3" id="KW-1185">Reference proteome</keyword>
<accession>A0A176WBT1</accession>
<comment type="caution">
    <text evidence="2">The sequence shown here is derived from an EMBL/GenBank/DDBJ whole genome shotgun (WGS) entry which is preliminary data.</text>
</comment>
<dbReference type="Proteomes" id="UP000077202">
    <property type="component" value="Unassembled WGS sequence"/>
</dbReference>
<feature type="compositionally biased region" description="Gly residues" evidence="1">
    <location>
        <begin position="24"/>
        <end position="36"/>
    </location>
</feature>
<evidence type="ECO:0000256" key="1">
    <source>
        <dbReference type="SAM" id="MobiDB-lite"/>
    </source>
</evidence>
<feature type="region of interest" description="Disordered" evidence="1">
    <location>
        <begin position="1"/>
        <end position="52"/>
    </location>
</feature>
<name>A0A176WBT1_MARPO</name>
<sequence>MEKAMSPESTALVQSDRPYDGASPGKGAGELPGAGVGHQTQPTQSWSNCTRGRPRPALAFARHTTGGPVRGRSSARVGRWDRIGASGPRVGFSTPSSSQARRLQLFYRRRKVGRSFAAPVDRSEQATTKGHFPLWCSGQAQAVNFTNSSSIKIDYATTISGRLALSVSLALSRSGGGGGEGGGGLGRKQLQG</sequence>
<reference evidence="2" key="1">
    <citation type="submission" date="2016-03" db="EMBL/GenBank/DDBJ databases">
        <title>Mechanisms controlling the formation of the plant cell surface in tip-growing cells are functionally conserved among land plants.</title>
        <authorList>
            <person name="Honkanen S."/>
            <person name="Jones V.A."/>
            <person name="Morieri G."/>
            <person name="Champion C."/>
            <person name="Hetherington A.J."/>
            <person name="Kelly S."/>
            <person name="Saint-Marcoux D."/>
            <person name="Proust H."/>
            <person name="Prescott H."/>
            <person name="Dolan L."/>
        </authorList>
    </citation>
    <scope>NUCLEOTIDE SEQUENCE [LARGE SCALE GENOMIC DNA]</scope>
    <source>
        <tissue evidence="2">Whole gametophyte</tissue>
    </source>
</reference>
<evidence type="ECO:0000313" key="2">
    <source>
        <dbReference type="EMBL" id="OAE30640.1"/>
    </source>
</evidence>
<gene>
    <name evidence="2" type="ORF">AXG93_3016s1240</name>
</gene>